<evidence type="ECO:0000313" key="3">
    <source>
        <dbReference type="Proteomes" id="UP001556196"/>
    </source>
</evidence>
<proteinExistence type="predicted"/>
<sequence length="116" mass="13240">RIIGDAAEYDHPPDYTSFFQARREEHAKLGLSVLEITNELRRSYALSAFDVVDDTEDTLRSALADVERERLENIKAQAEWNERMVARIAEREAALEITGRGVVDDKETEPHSPVQK</sequence>
<dbReference type="EMBL" id="JBFOCI010000019">
    <property type="protein sequence ID" value="MEW9808780.1"/>
    <property type="molecule type" value="Genomic_DNA"/>
</dbReference>
<accession>A0ABV3R6U1</accession>
<name>A0ABV3R6U1_9HYPH</name>
<reference evidence="2 3" key="1">
    <citation type="submission" date="2024-06" db="EMBL/GenBank/DDBJ databases">
        <authorList>
            <person name="Tuo L."/>
        </authorList>
    </citation>
    <scope>NUCLEOTIDE SEQUENCE [LARGE SCALE GENOMIC DNA]</scope>
    <source>
        <strain evidence="2 3">ZMM04-5</strain>
    </source>
</reference>
<dbReference type="Proteomes" id="UP001556196">
    <property type="component" value="Unassembled WGS sequence"/>
</dbReference>
<evidence type="ECO:0000313" key="2">
    <source>
        <dbReference type="EMBL" id="MEW9808780.1"/>
    </source>
</evidence>
<protein>
    <submittedName>
        <fullName evidence="2">Uncharacterized protein</fullName>
    </submittedName>
</protein>
<feature type="coiled-coil region" evidence="1">
    <location>
        <begin position="52"/>
        <end position="79"/>
    </location>
</feature>
<evidence type="ECO:0000256" key="1">
    <source>
        <dbReference type="SAM" id="Coils"/>
    </source>
</evidence>
<comment type="caution">
    <text evidence="2">The sequence shown here is derived from an EMBL/GenBank/DDBJ whole genome shotgun (WGS) entry which is preliminary data.</text>
</comment>
<keyword evidence="3" id="KW-1185">Reference proteome</keyword>
<feature type="non-terminal residue" evidence="2">
    <location>
        <position position="1"/>
    </location>
</feature>
<organism evidence="2 3">
    <name type="scientific">Mesorhizobium marinum</name>
    <dbReference type="NCBI Taxonomy" id="3228790"/>
    <lineage>
        <taxon>Bacteria</taxon>
        <taxon>Pseudomonadati</taxon>
        <taxon>Pseudomonadota</taxon>
        <taxon>Alphaproteobacteria</taxon>
        <taxon>Hyphomicrobiales</taxon>
        <taxon>Phyllobacteriaceae</taxon>
        <taxon>Mesorhizobium</taxon>
    </lineage>
</organism>
<gene>
    <name evidence="2" type="ORF">ABUE31_22605</name>
</gene>
<keyword evidence="1" id="KW-0175">Coiled coil</keyword>
<dbReference type="RefSeq" id="WP_367726022.1">
    <property type="nucleotide sequence ID" value="NZ_JBFOCI010000019.1"/>
</dbReference>